<feature type="region of interest" description="Disordered" evidence="1">
    <location>
        <begin position="1"/>
        <end position="32"/>
    </location>
</feature>
<dbReference type="Proteomes" id="UP000193642">
    <property type="component" value="Unassembled WGS sequence"/>
</dbReference>
<feature type="region of interest" description="Disordered" evidence="1">
    <location>
        <begin position="132"/>
        <end position="220"/>
    </location>
</feature>
<feature type="region of interest" description="Disordered" evidence="1">
    <location>
        <begin position="230"/>
        <end position="249"/>
    </location>
</feature>
<dbReference type="InterPro" id="IPR018608">
    <property type="entry name" value="Gti1/Pac2"/>
</dbReference>
<feature type="compositionally biased region" description="Polar residues" evidence="1">
    <location>
        <begin position="339"/>
        <end position="348"/>
    </location>
</feature>
<dbReference type="AlphaFoldDB" id="A0A1Y2BU23"/>
<evidence type="ECO:0000256" key="1">
    <source>
        <dbReference type="SAM" id="MobiDB-lite"/>
    </source>
</evidence>
<evidence type="ECO:0000313" key="2">
    <source>
        <dbReference type="EMBL" id="ORY38137.1"/>
    </source>
</evidence>
<feature type="region of interest" description="Disordered" evidence="1">
    <location>
        <begin position="296"/>
        <end position="356"/>
    </location>
</feature>
<name>A0A1Y2BU23_9FUNG</name>
<feature type="compositionally biased region" description="Polar residues" evidence="1">
    <location>
        <begin position="191"/>
        <end position="205"/>
    </location>
</feature>
<dbReference type="Pfam" id="PF09729">
    <property type="entry name" value="Gti1_Pac2"/>
    <property type="match status" value="1"/>
</dbReference>
<reference evidence="2 3" key="1">
    <citation type="submission" date="2016-07" db="EMBL/GenBank/DDBJ databases">
        <title>Pervasive Adenine N6-methylation of Active Genes in Fungi.</title>
        <authorList>
            <consortium name="DOE Joint Genome Institute"/>
            <person name="Mondo S.J."/>
            <person name="Dannebaum R.O."/>
            <person name="Kuo R.C."/>
            <person name="Labutti K."/>
            <person name="Haridas S."/>
            <person name="Kuo A."/>
            <person name="Salamov A."/>
            <person name="Ahrendt S.R."/>
            <person name="Lipzen A."/>
            <person name="Sullivan W."/>
            <person name="Andreopoulos W.B."/>
            <person name="Clum A."/>
            <person name="Lindquist E."/>
            <person name="Daum C."/>
            <person name="Ramamoorthy G.K."/>
            <person name="Gryganskyi A."/>
            <person name="Culley D."/>
            <person name="Magnuson J.K."/>
            <person name="James T.Y."/>
            <person name="O'Malley M.A."/>
            <person name="Stajich J.E."/>
            <person name="Spatafora J.W."/>
            <person name="Visel A."/>
            <person name="Grigoriev I.V."/>
        </authorList>
    </citation>
    <scope>NUCLEOTIDE SEQUENCE [LARGE SCALE GENOMIC DNA]</scope>
    <source>
        <strain evidence="2 3">JEL800</strain>
    </source>
</reference>
<feature type="compositionally biased region" description="Polar residues" evidence="1">
    <location>
        <begin position="1"/>
        <end position="17"/>
    </location>
</feature>
<dbReference type="PANTHER" id="PTHR28027">
    <property type="entry name" value="TRANSCRIPTIONAL REGULATOR MIT1"/>
    <property type="match status" value="1"/>
</dbReference>
<dbReference type="GO" id="GO:0003677">
    <property type="term" value="F:DNA binding"/>
    <property type="evidence" value="ECO:0007669"/>
    <property type="project" value="TreeGrafter"/>
</dbReference>
<feature type="compositionally biased region" description="Basic and acidic residues" evidence="1">
    <location>
        <begin position="169"/>
        <end position="181"/>
    </location>
</feature>
<feature type="region of interest" description="Disordered" evidence="1">
    <location>
        <begin position="708"/>
        <end position="737"/>
    </location>
</feature>
<sequence length="737" mass="81890">MENQLTSRNQSSASISIQEGREKPIGNFGFQDGNPQLLKIHQHQQSGLTAIEPFIKPSSLVQAKFDMNLDESKNSWSSVLSENAEIAPAENAESAQHQHDQVLMKSSEANLPEDPGSPESDSKNLHMLCRASQRSSDGFSGAVQEHEPHSAVLSSGTFGLPVDTQLKPRKADVSHIDHIESEGDIGEDARSSTSRNSQDRNSTFLFSGEERQNGSDIPNEQKVAFRKAETPNSFGLDESNTSSNASNMKDNQDVLQEPLPQPINDTSASYFSVSSNAESKPALGQHPLIHHKLLRRSSIQMDHEPKRDQTTTGTLTEKDKKEKVSEDVIDEGTDKIDNNQDAISTDSQALEKAESGVQDKTPYFESFYGFIEDPMDALHVIEGCVRGVLKPFSGSSIDMARVNIRSGTVIVVPDNSIHVRRWKDNARWSPSRAYGSFLLYREIEDIPVDNQADLSPKSLVKRSSSAANITGLEPSYSEKTLKEGTRLLKNGLTKRTIALRGSDGRKYRIVSYFNSKDILEMKGRQARSLKDNVQDVDVDGAEVLRCAKDDPQLKKLANDGTVHYGHLLADSIGYNDPVLRDERRALDEKKRQGDSVAVKRGSEDVSLEVETKRMKGIQPLPISEFQPPRQSHHIPPGPHFYPPAYHYGYSAYQHPMQQYHMPAPPPYPPYGPVPPPIPHPSYYNPHPSAYPVHSAHFYHYPPPNGYPQFAPPALSSQPHPSQHSLEIGEHPIPRPLQ</sequence>
<gene>
    <name evidence="2" type="ORF">BCR33DRAFT_720849</name>
</gene>
<feature type="compositionally biased region" description="Basic and acidic residues" evidence="1">
    <location>
        <begin position="316"/>
        <end position="338"/>
    </location>
</feature>
<feature type="compositionally biased region" description="Basic and acidic residues" evidence="1">
    <location>
        <begin position="726"/>
        <end position="737"/>
    </location>
</feature>
<proteinExistence type="predicted"/>
<protein>
    <submittedName>
        <fullName evidence="2">Uncharacterized protein</fullName>
    </submittedName>
</protein>
<evidence type="ECO:0000313" key="3">
    <source>
        <dbReference type="Proteomes" id="UP000193642"/>
    </source>
</evidence>
<feature type="compositionally biased region" description="Polar residues" evidence="1">
    <location>
        <begin position="714"/>
        <end position="724"/>
    </location>
</feature>
<dbReference type="OrthoDB" id="10574793at2759"/>
<dbReference type="PANTHER" id="PTHR28027:SF2">
    <property type="entry name" value="TRANSCRIPTIONAL REGULATOR MIT1"/>
    <property type="match status" value="1"/>
</dbReference>
<accession>A0A1Y2BU23</accession>
<keyword evidence="3" id="KW-1185">Reference proteome</keyword>
<organism evidence="2 3">
    <name type="scientific">Rhizoclosmatium globosum</name>
    <dbReference type="NCBI Taxonomy" id="329046"/>
    <lineage>
        <taxon>Eukaryota</taxon>
        <taxon>Fungi</taxon>
        <taxon>Fungi incertae sedis</taxon>
        <taxon>Chytridiomycota</taxon>
        <taxon>Chytridiomycota incertae sedis</taxon>
        <taxon>Chytridiomycetes</taxon>
        <taxon>Chytridiales</taxon>
        <taxon>Chytriomycetaceae</taxon>
        <taxon>Rhizoclosmatium</taxon>
    </lineage>
</organism>
<comment type="caution">
    <text evidence="2">The sequence shown here is derived from an EMBL/GenBank/DDBJ whole genome shotgun (WGS) entry which is preliminary data.</text>
</comment>
<dbReference type="EMBL" id="MCGO01000045">
    <property type="protein sequence ID" value="ORY38137.1"/>
    <property type="molecule type" value="Genomic_DNA"/>
</dbReference>